<dbReference type="Proteomes" id="UP000016932">
    <property type="component" value="Unassembled WGS sequence"/>
</dbReference>
<dbReference type="HOGENOM" id="CLU_2905160_0_0_1"/>
<dbReference type="VEuPathDB" id="FungiDB:MYCFIDRAFT_169788"/>
<accession>N1QAQ7</accession>
<evidence type="ECO:0000313" key="2">
    <source>
        <dbReference type="EMBL" id="EME88087.1"/>
    </source>
</evidence>
<dbReference type="AlphaFoldDB" id="N1QAQ7"/>
<organism evidence="2 3">
    <name type="scientific">Pseudocercospora fijiensis (strain CIRAD86)</name>
    <name type="common">Black leaf streak disease fungus</name>
    <name type="synonym">Mycosphaerella fijiensis</name>
    <dbReference type="NCBI Taxonomy" id="383855"/>
    <lineage>
        <taxon>Eukaryota</taxon>
        <taxon>Fungi</taxon>
        <taxon>Dikarya</taxon>
        <taxon>Ascomycota</taxon>
        <taxon>Pezizomycotina</taxon>
        <taxon>Dothideomycetes</taxon>
        <taxon>Dothideomycetidae</taxon>
        <taxon>Mycosphaerellales</taxon>
        <taxon>Mycosphaerellaceae</taxon>
        <taxon>Pseudocercospora</taxon>
    </lineage>
</organism>
<reference evidence="2 3" key="1">
    <citation type="journal article" date="2012" name="PLoS Pathog.">
        <title>Diverse lifestyles and strategies of plant pathogenesis encoded in the genomes of eighteen Dothideomycetes fungi.</title>
        <authorList>
            <person name="Ohm R.A."/>
            <person name="Feau N."/>
            <person name="Henrissat B."/>
            <person name="Schoch C.L."/>
            <person name="Horwitz B.A."/>
            <person name="Barry K.W."/>
            <person name="Condon B.J."/>
            <person name="Copeland A.C."/>
            <person name="Dhillon B."/>
            <person name="Glaser F."/>
            <person name="Hesse C.N."/>
            <person name="Kosti I."/>
            <person name="LaButti K."/>
            <person name="Lindquist E.A."/>
            <person name="Lucas S."/>
            <person name="Salamov A.A."/>
            <person name="Bradshaw R.E."/>
            <person name="Ciuffetti L."/>
            <person name="Hamelin R.C."/>
            <person name="Kema G.H.J."/>
            <person name="Lawrence C."/>
            <person name="Scott J.A."/>
            <person name="Spatafora J.W."/>
            <person name="Turgeon B.G."/>
            <person name="de Wit P.J.G.M."/>
            <person name="Zhong S."/>
            <person name="Goodwin S.B."/>
            <person name="Grigoriev I.V."/>
        </authorList>
    </citation>
    <scope>NUCLEOTIDE SEQUENCE [LARGE SCALE GENOMIC DNA]</scope>
    <source>
        <strain evidence="2 3">CIRAD86</strain>
    </source>
</reference>
<protein>
    <submittedName>
        <fullName evidence="2">Uncharacterized protein</fullName>
    </submittedName>
</protein>
<dbReference type="RefSeq" id="XP_007921269.1">
    <property type="nucleotide sequence ID" value="XM_007923078.1"/>
</dbReference>
<dbReference type="KEGG" id="pfj:MYCFIDRAFT_169788"/>
<name>N1QAQ7_PSEFD</name>
<proteinExistence type="predicted"/>
<dbReference type="EMBL" id="KB446555">
    <property type="protein sequence ID" value="EME88087.1"/>
    <property type="molecule type" value="Genomic_DNA"/>
</dbReference>
<evidence type="ECO:0000313" key="3">
    <source>
        <dbReference type="Proteomes" id="UP000016932"/>
    </source>
</evidence>
<keyword evidence="3" id="KW-1185">Reference proteome</keyword>
<gene>
    <name evidence="2" type="ORF">MYCFIDRAFT_169788</name>
</gene>
<feature type="region of interest" description="Disordered" evidence="1">
    <location>
        <begin position="1"/>
        <end position="31"/>
    </location>
</feature>
<dbReference type="GeneID" id="19332409"/>
<evidence type="ECO:0000256" key="1">
    <source>
        <dbReference type="SAM" id="MobiDB-lite"/>
    </source>
</evidence>
<sequence>MGIRRGQMAKSRAASGCCRGQLRSRKKANQDRWGRSNVYDMYKLFGDRIARPTRTSRLARDC</sequence>